<gene>
    <name evidence="11" type="primary">CSON005560</name>
</gene>
<feature type="transmembrane region" description="Helical" evidence="9">
    <location>
        <begin position="748"/>
        <end position="770"/>
    </location>
</feature>
<dbReference type="Pfam" id="PF02487">
    <property type="entry name" value="CLN3"/>
    <property type="match status" value="1"/>
</dbReference>
<dbReference type="GO" id="GO:0051453">
    <property type="term" value="P:regulation of intracellular pH"/>
    <property type="evidence" value="ECO:0007669"/>
    <property type="project" value="TreeGrafter"/>
</dbReference>
<feature type="transmembrane region" description="Helical" evidence="9">
    <location>
        <begin position="976"/>
        <end position="998"/>
    </location>
</feature>
<dbReference type="InterPro" id="IPR057207">
    <property type="entry name" value="FBXL15_LRR"/>
</dbReference>
<dbReference type="SUPFAM" id="SSF81383">
    <property type="entry name" value="F-box domain"/>
    <property type="match status" value="1"/>
</dbReference>
<evidence type="ECO:0000313" key="11">
    <source>
        <dbReference type="EMBL" id="SSX21897.1"/>
    </source>
</evidence>
<dbReference type="Pfam" id="PF25372">
    <property type="entry name" value="DUF7885"/>
    <property type="match status" value="1"/>
</dbReference>
<keyword evidence="7 9" id="KW-0472">Membrane</keyword>
<evidence type="ECO:0000256" key="6">
    <source>
        <dbReference type="ARBA" id="ARBA00022989"/>
    </source>
</evidence>
<evidence type="ECO:0000256" key="5">
    <source>
        <dbReference type="ARBA" id="ARBA00022786"/>
    </source>
</evidence>
<accession>A0A336M0E8</accession>
<dbReference type="PANTHER" id="PTHR10981:SF0">
    <property type="entry name" value="BATTENIN"/>
    <property type="match status" value="1"/>
</dbReference>
<evidence type="ECO:0000256" key="7">
    <source>
        <dbReference type="ARBA" id="ARBA00023136"/>
    </source>
</evidence>
<evidence type="ECO:0000256" key="2">
    <source>
        <dbReference type="ARBA" id="ARBA00007467"/>
    </source>
</evidence>
<evidence type="ECO:0000256" key="8">
    <source>
        <dbReference type="SAM" id="MobiDB-lite"/>
    </source>
</evidence>
<keyword evidence="3" id="KW-0813">Transport</keyword>
<feature type="transmembrane region" description="Helical" evidence="9">
    <location>
        <begin position="782"/>
        <end position="800"/>
    </location>
</feature>
<dbReference type="Pfam" id="PF13516">
    <property type="entry name" value="LRR_6"/>
    <property type="match status" value="1"/>
</dbReference>
<name>A0A336M0E8_CULSO</name>
<dbReference type="InterPro" id="IPR001810">
    <property type="entry name" value="F-box_dom"/>
</dbReference>
<dbReference type="InterPro" id="IPR036259">
    <property type="entry name" value="MFS_trans_sf"/>
</dbReference>
<evidence type="ECO:0000256" key="3">
    <source>
        <dbReference type="ARBA" id="ARBA00022448"/>
    </source>
</evidence>
<dbReference type="InterPro" id="IPR006553">
    <property type="entry name" value="Leu-rich_rpt_Cys-con_subtyp"/>
</dbReference>
<keyword evidence="4 9" id="KW-0812">Transmembrane</keyword>
<feature type="region of interest" description="Disordered" evidence="8">
    <location>
        <begin position="809"/>
        <end position="835"/>
    </location>
</feature>
<evidence type="ECO:0000256" key="4">
    <source>
        <dbReference type="ARBA" id="ARBA00022692"/>
    </source>
</evidence>
<organism evidence="11">
    <name type="scientific">Culicoides sonorensis</name>
    <name type="common">Biting midge</name>
    <dbReference type="NCBI Taxonomy" id="179676"/>
    <lineage>
        <taxon>Eukaryota</taxon>
        <taxon>Metazoa</taxon>
        <taxon>Ecdysozoa</taxon>
        <taxon>Arthropoda</taxon>
        <taxon>Hexapoda</taxon>
        <taxon>Insecta</taxon>
        <taxon>Pterygota</taxon>
        <taxon>Neoptera</taxon>
        <taxon>Endopterygota</taxon>
        <taxon>Diptera</taxon>
        <taxon>Nematocera</taxon>
        <taxon>Chironomoidea</taxon>
        <taxon>Ceratopogonidae</taxon>
        <taxon>Ceratopogoninae</taxon>
        <taxon>Culicoides</taxon>
        <taxon>Monoculicoides</taxon>
    </lineage>
</organism>
<evidence type="ECO:0000256" key="9">
    <source>
        <dbReference type="SAM" id="Phobius"/>
    </source>
</evidence>
<dbReference type="OMA" id="VENCHVL"/>
<sequence>MSYEHISYGQNYADLPMELLVKIFEYLHPTDILLAGLVCRRWFEASQHMQFIEYYSLNFSQVNFNDESASIKDFVDSFRTYKSITFNNVEFGSTDTFLDIFNGEITELSIKNCDLREKKLKEILNAITHLKTLRIEACRELLMDGRLFDVEKDNDKLLETLKSVENLSLANNRYLSDALFNRIVSFMPNIARLDISGCHISFHKGLYRKFYPGSQLEPSESILTFLHISDYIARNADKIKYLNLGFTLIDGTSLEQLACTPNLQIETLILRNCDQISNPGIIKFVQLQQNLQSLDLSLSMRVTDQAIIEICNNLHKLKVLKVRRCRAITDISIKELVKLSELKILDISECDSITGIGILEGIASKKCQNLKELYTSALNICSDTIIKITESCCNLNILDLSCCFNSVTDLCLQMIIKNLPLLRQLNIEMCDKITDAGFTGLSMNSEVNQYLDDLKRQREAKQSGASNQNENVVPSTNNNPESPSQVIQRLLAEREQNYYKISLGSRAEAEIKLDAQRKQAMQEMCEFNSGEEKASGYNISQLKGLKILKLGGCNRITDISLKYCFKFLELKELGLERCYQISVEGIKALVQNCPSIEILNLSECHSINDKAVECITENLHRLTHLSLEKCIQLTDFSLDYISMNCKVLRNLDVRGCRGMCAEPDLRVANIRSLRNVSKSKPGPYPVKDPDFKRDCNVMSTGIVLLADIIPALLVKLCAPFLPFYVFIRVSLCVLLAVSSFIFVAYAEAVWIALIGVAFTSVSSGLGEVTFLSYTSLTSRTTLLIMTSVPILESLIFFFLLRHPKSDNEPVNTDQDNVTEDKNTIQNSTEPLSDDEKPLVGFSEKLRYIPSLLKYIVPLLLVYLFEYFINQALFELIIFDNTFLDTKEQYRWYQVTYQIGVFISRSSVNLFKIRWLWLMAVLQGINVVLFSVEAVFLIVPSIWIVFAFIFWEGLLGGGAYVNTFYRVSEEVAPAKRLFALSATTFSDSAGIALAGWLAMPTHNAISRKKKSCILIKIFKYVNTADIDALSLACKRLLEVSKYYEFLERKVLNLHKVDFDETGQPISMLTNSFRYFANVSLYLVRFTDNNLFWRIFGRYIKNLSFRMCVIKKIKFLQILCLLPNLESLTIYNFDELLSTWDLEKKEKIKPYLPKVRVLKLQKVNYFSPATFDFLTDMMPYIEHIEISDCFVNCPSRDRVRIIDHIFFFVAMQPLIHTLNISGTHVDDIALGKLGSVVGLKLDSFAMTFMGKISDDGILTLINALENLTSLDMSGSLGLVDDAMSIICRRIPNLKSFKIRKCVMVTCEGMKELIRLRKLEILDISECERIKDEGFVQGLCPTQWKDWKENLKELYMASLSTLSEHPAVKVAEMFYNLTILDLNASSNCVSDFTMQLINQYLVKLHVLNLDGCGRITDAGITGIGFVNEYHDRYSYSRSKYLRTSKKAHFSINRLNQLRKLRLAGCYHISDQSLKEFKFNELKELGIGRCPQITINGIRMIANECPGIEILDVESCKNITDKCVELISLKLKRIKTLKLICCTQLTNDSMHCIAQNCKMIKMLPPSKHIYELLGS</sequence>
<dbReference type="VEuPathDB" id="VectorBase:CSON005560"/>
<feature type="domain" description="F-box" evidence="10">
    <location>
        <begin position="9"/>
        <end position="62"/>
    </location>
</feature>
<dbReference type="Gene3D" id="3.80.10.10">
    <property type="entry name" value="Ribonuclease Inhibitor"/>
    <property type="match status" value="8"/>
</dbReference>
<dbReference type="InterPro" id="IPR032675">
    <property type="entry name" value="LRR_dom_sf"/>
</dbReference>
<comment type="similarity">
    <text evidence="2">Belongs to the battenin family.</text>
</comment>
<dbReference type="GO" id="GO:0005773">
    <property type="term" value="C:vacuole"/>
    <property type="evidence" value="ECO:0007669"/>
    <property type="project" value="UniProtKB-ARBA"/>
</dbReference>
<dbReference type="PANTHER" id="PTHR10981">
    <property type="entry name" value="BATTENIN"/>
    <property type="match status" value="1"/>
</dbReference>
<dbReference type="InterPro" id="IPR001611">
    <property type="entry name" value="Leu-rich_rpt"/>
</dbReference>
<dbReference type="PRINTS" id="PR01315">
    <property type="entry name" value="BATTENIN"/>
</dbReference>
<feature type="compositionally biased region" description="Polar residues" evidence="8">
    <location>
        <begin position="463"/>
        <end position="484"/>
    </location>
</feature>
<keyword evidence="6 9" id="KW-1133">Transmembrane helix</keyword>
<feature type="transmembrane region" description="Helical" evidence="9">
    <location>
        <begin position="914"/>
        <end position="935"/>
    </location>
</feature>
<feature type="transmembrane region" description="Helical" evidence="9">
    <location>
        <begin position="721"/>
        <end position="742"/>
    </location>
</feature>
<proteinExistence type="inferred from homology"/>
<dbReference type="InterPro" id="IPR003492">
    <property type="entry name" value="Battenin_disease_Cln3"/>
</dbReference>
<dbReference type="SMART" id="SM00256">
    <property type="entry name" value="FBOX"/>
    <property type="match status" value="2"/>
</dbReference>
<protein>
    <submittedName>
        <fullName evidence="11">CSON005560 protein</fullName>
    </submittedName>
</protein>
<dbReference type="Gene3D" id="1.20.1250.20">
    <property type="entry name" value="MFS general substrate transporter like domains"/>
    <property type="match status" value="1"/>
</dbReference>
<dbReference type="Pfam" id="PF12937">
    <property type="entry name" value="F-box-like"/>
    <property type="match status" value="1"/>
</dbReference>
<dbReference type="PROSITE" id="PS50181">
    <property type="entry name" value="FBOX"/>
    <property type="match status" value="1"/>
</dbReference>
<dbReference type="EMBL" id="UFQT01000218">
    <property type="protein sequence ID" value="SSX21897.1"/>
    <property type="molecule type" value="Genomic_DNA"/>
</dbReference>
<keyword evidence="5" id="KW-0833">Ubl conjugation pathway</keyword>
<dbReference type="SUPFAM" id="SSF52047">
    <property type="entry name" value="RNI-like"/>
    <property type="match status" value="3"/>
</dbReference>
<dbReference type="GO" id="GO:0012505">
    <property type="term" value="C:endomembrane system"/>
    <property type="evidence" value="ECO:0007669"/>
    <property type="project" value="UniProtKB-SubCell"/>
</dbReference>
<dbReference type="InterPro" id="IPR036047">
    <property type="entry name" value="F-box-like_dom_sf"/>
</dbReference>
<feature type="transmembrane region" description="Helical" evidence="9">
    <location>
        <begin position="941"/>
        <end position="964"/>
    </location>
</feature>
<evidence type="ECO:0000256" key="1">
    <source>
        <dbReference type="ARBA" id="ARBA00004127"/>
    </source>
</evidence>
<comment type="subcellular location">
    <subcellularLocation>
        <location evidence="1">Endomembrane system</location>
        <topology evidence="1">Multi-pass membrane protein</topology>
    </subcellularLocation>
</comment>
<feature type="region of interest" description="Disordered" evidence="8">
    <location>
        <begin position="458"/>
        <end position="484"/>
    </location>
</feature>
<reference evidence="11" key="1">
    <citation type="submission" date="2018-07" db="EMBL/GenBank/DDBJ databases">
        <authorList>
            <person name="Quirk P.G."/>
            <person name="Krulwich T.A."/>
        </authorList>
    </citation>
    <scope>NUCLEOTIDE SEQUENCE</scope>
</reference>
<dbReference type="SUPFAM" id="SSF103473">
    <property type="entry name" value="MFS general substrate transporter"/>
    <property type="match status" value="1"/>
</dbReference>
<evidence type="ECO:0000259" key="10">
    <source>
        <dbReference type="PROSITE" id="PS50181"/>
    </source>
</evidence>
<dbReference type="SMART" id="SM00367">
    <property type="entry name" value="LRR_CC"/>
    <property type="match status" value="19"/>
</dbReference>
<dbReference type="GO" id="GO:0016020">
    <property type="term" value="C:membrane"/>
    <property type="evidence" value="ECO:0007669"/>
    <property type="project" value="InterPro"/>
</dbReference>